<evidence type="ECO:0000256" key="1">
    <source>
        <dbReference type="ARBA" id="ARBA00023125"/>
    </source>
</evidence>
<dbReference type="GO" id="GO:0003677">
    <property type="term" value="F:DNA binding"/>
    <property type="evidence" value="ECO:0007669"/>
    <property type="project" value="UniProtKB-UniRule"/>
</dbReference>
<proteinExistence type="predicted"/>
<dbReference type="EMBL" id="JACXLD010000006">
    <property type="protein sequence ID" value="MBD2859536.1"/>
    <property type="molecule type" value="Genomic_DNA"/>
</dbReference>
<dbReference type="SUPFAM" id="SSF46689">
    <property type="entry name" value="Homeodomain-like"/>
    <property type="match status" value="1"/>
</dbReference>
<dbReference type="PANTHER" id="PTHR43479:SF11">
    <property type="entry name" value="ACREF_ENVCD OPERON REPRESSOR-RELATED"/>
    <property type="match status" value="1"/>
</dbReference>
<sequence>MKKIYRPHYSTTTDARVLQTRQALHTAFLGLLDEKPLDQITIREITSKAGIGYTTFFRHHPSKEELLAEIANTEIATLIQLALQAFGSNDIKAAATTMCQYIWDHRSLWSTLLTGGAANYLREEFIRICREIASDWEQDKQWLPADAGIILVSSGTIELLAWWLREEQPIPVSQLAEIYEKTLIKPVAG</sequence>
<dbReference type="Proteomes" id="UP000610558">
    <property type="component" value="Unassembled WGS sequence"/>
</dbReference>
<dbReference type="InterPro" id="IPR050624">
    <property type="entry name" value="HTH-type_Tx_Regulator"/>
</dbReference>
<dbReference type="Gene3D" id="1.10.357.10">
    <property type="entry name" value="Tetracycline Repressor, domain 2"/>
    <property type="match status" value="1"/>
</dbReference>
<name>A0A927C4D3_9GAMM</name>
<evidence type="ECO:0000256" key="2">
    <source>
        <dbReference type="PROSITE-ProRule" id="PRU00335"/>
    </source>
</evidence>
<dbReference type="InterPro" id="IPR001647">
    <property type="entry name" value="HTH_TetR"/>
</dbReference>
<dbReference type="PROSITE" id="PS50977">
    <property type="entry name" value="HTH_TETR_2"/>
    <property type="match status" value="1"/>
</dbReference>
<keyword evidence="1 2" id="KW-0238">DNA-binding</keyword>
<feature type="domain" description="HTH tetR-type" evidence="3">
    <location>
        <begin position="18"/>
        <end position="78"/>
    </location>
</feature>
<evidence type="ECO:0000313" key="4">
    <source>
        <dbReference type="EMBL" id="MBD2859536.1"/>
    </source>
</evidence>
<dbReference type="Pfam" id="PF00440">
    <property type="entry name" value="TetR_N"/>
    <property type="match status" value="1"/>
</dbReference>
<feature type="DNA-binding region" description="H-T-H motif" evidence="2">
    <location>
        <begin position="41"/>
        <end position="60"/>
    </location>
</feature>
<reference evidence="4" key="1">
    <citation type="submission" date="2020-09" db="EMBL/GenBank/DDBJ databases">
        <authorList>
            <person name="Yoon J.-W."/>
        </authorList>
    </citation>
    <scope>NUCLEOTIDE SEQUENCE</scope>
    <source>
        <strain evidence="4">KMU-158</strain>
    </source>
</reference>
<accession>A0A927C4D3</accession>
<dbReference type="InterPro" id="IPR009057">
    <property type="entry name" value="Homeodomain-like_sf"/>
</dbReference>
<comment type="caution">
    <text evidence="4">The sequence shown here is derived from an EMBL/GenBank/DDBJ whole genome shotgun (WGS) entry which is preliminary data.</text>
</comment>
<organism evidence="4 5">
    <name type="scientific">Spongiibacter pelagi</name>
    <dbReference type="NCBI Taxonomy" id="2760804"/>
    <lineage>
        <taxon>Bacteria</taxon>
        <taxon>Pseudomonadati</taxon>
        <taxon>Pseudomonadota</taxon>
        <taxon>Gammaproteobacteria</taxon>
        <taxon>Cellvibrionales</taxon>
        <taxon>Spongiibacteraceae</taxon>
        <taxon>Spongiibacter</taxon>
    </lineage>
</organism>
<dbReference type="RefSeq" id="WP_190765491.1">
    <property type="nucleotide sequence ID" value="NZ_JACXLD010000006.1"/>
</dbReference>
<evidence type="ECO:0000313" key="5">
    <source>
        <dbReference type="Proteomes" id="UP000610558"/>
    </source>
</evidence>
<evidence type="ECO:0000259" key="3">
    <source>
        <dbReference type="PROSITE" id="PS50977"/>
    </source>
</evidence>
<keyword evidence="5" id="KW-1185">Reference proteome</keyword>
<gene>
    <name evidence="4" type="ORF">IB286_11020</name>
</gene>
<protein>
    <submittedName>
        <fullName evidence="4">TetR/AcrR family transcriptional regulator</fullName>
    </submittedName>
</protein>
<dbReference type="AlphaFoldDB" id="A0A927C4D3"/>
<dbReference type="PANTHER" id="PTHR43479">
    <property type="entry name" value="ACREF/ENVCD OPERON REPRESSOR-RELATED"/>
    <property type="match status" value="1"/>
</dbReference>